<reference evidence="2 3" key="1">
    <citation type="submission" date="2018-08" db="EMBL/GenBank/DDBJ databases">
        <title>Isolation, diversity and antifungal activity of Actinobacteria from cow dung.</title>
        <authorList>
            <person name="Ling L."/>
        </authorList>
    </citation>
    <scope>NUCLEOTIDE SEQUENCE [LARGE SCALE GENOMIC DNA]</scope>
    <source>
        <strain evidence="2 3">NEAU-LLE</strain>
    </source>
</reference>
<dbReference type="EMBL" id="QUAB01000041">
    <property type="protein sequence ID" value="REJ05513.1"/>
    <property type="molecule type" value="Genomic_DNA"/>
</dbReference>
<sequence length="114" mass="11956">MGVQAIDLQVDDVTTATKLLSAAYGWAVLTDDPNFGELDAGGIRVMLSRDAMVPWGALDGLILHHYVDDVTAAVARAVTAGAELLSGPLMTDWGTEAAYLRGPGGLIVDVCRDI</sequence>
<evidence type="ECO:0000313" key="2">
    <source>
        <dbReference type="EMBL" id="REJ05513.1"/>
    </source>
</evidence>
<keyword evidence="3" id="KW-1185">Reference proteome</keyword>
<gene>
    <name evidence="2" type="ORF">DY023_09740</name>
</gene>
<dbReference type="Gene3D" id="3.10.180.10">
    <property type="entry name" value="2,3-Dihydroxybiphenyl 1,2-Dioxygenase, domain 1"/>
    <property type="match status" value="1"/>
</dbReference>
<dbReference type="InterPro" id="IPR041581">
    <property type="entry name" value="Glyoxalase_6"/>
</dbReference>
<comment type="caution">
    <text evidence="2">The sequence shown here is derived from an EMBL/GenBank/DDBJ whole genome shotgun (WGS) entry which is preliminary data.</text>
</comment>
<dbReference type="Pfam" id="PF18029">
    <property type="entry name" value="Glyoxalase_6"/>
    <property type="match status" value="1"/>
</dbReference>
<dbReference type="Proteomes" id="UP000262172">
    <property type="component" value="Unassembled WGS sequence"/>
</dbReference>
<feature type="domain" description="VOC" evidence="1">
    <location>
        <begin position="2"/>
        <end position="113"/>
    </location>
</feature>
<name>A0A371NT90_9MICO</name>
<dbReference type="OrthoDB" id="9798201at2"/>
<dbReference type="InterPro" id="IPR037523">
    <property type="entry name" value="VOC_core"/>
</dbReference>
<dbReference type="InterPro" id="IPR029068">
    <property type="entry name" value="Glyas_Bleomycin-R_OHBP_Dase"/>
</dbReference>
<protein>
    <recommendedName>
        <fullName evidence="1">VOC domain-containing protein</fullName>
    </recommendedName>
</protein>
<dbReference type="AlphaFoldDB" id="A0A371NT90"/>
<accession>A0A371NT90</accession>
<evidence type="ECO:0000313" key="3">
    <source>
        <dbReference type="Proteomes" id="UP000262172"/>
    </source>
</evidence>
<proteinExistence type="predicted"/>
<evidence type="ECO:0000259" key="1">
    <source>
        <dbReference type="PROSITE" id="PS51819"/>
    </source>
</evidence>
<dbReference type="SUPFAM" id="SSF54593">
    <property type="entry name" value="Glyoxalase/Bleomycin resistance protein/Dihydroxybiphenyl dioxygenase"/>
    <property type="match status" value="1"/>
</dbReference>
<dbReference type="PROSITE" id="PS51819">
    <property type="entry name" value="VOC"/>
    <property type="match status" value="1"/>
</dbReference>
<dbReference type="RefSeq" id="WP_116242136.1">
    <property type="nucleotide sequence ID" value="NZ_QUAB01000041.1"/>
</dbReference>
<organism evidence="2 3">
    <name type="scientific">Microbacterium bovistercoris</name>
    <dbReference type="NCBI Taxonomy" id="2293570"/>
    <lineage>
        <taxon>Bacteria</taxon>
        <taxon>Bacillati</taxon>
        <taxon>Actinomycetota</taxon>
        <taxon>Actinomycetes</taxon>
        <taxon>Micrococcales</taxon>
        <taxon>Microbacteriaceae</taxon>
        <taxon>Microbacterium</taxon>
    </lineage>
</organism>